<organism evidence="8 9">
    <name type="scientific">Megalurothrips usitatus</name>
    <name type="common">bean blossom thrips</name>
    <dbReference type="NCBI Taxonomy" id="439358"/>
    <lineage>
        <taxon>Eukaryota</taxon>
        <taxon>Metazoa</taxon>
        <taxon>Ecdysozoa</taxon>
        <taxon>Arthropoda</taxon>
        <taxon>Hexapoda</taxon>
        <taxon>Insecta</taxon>
        <taxon>Pterygota</taxon>
        <taxon>Neoptera</taxon>
        <taxon>Paraneoptera</taxon>
        <taxon>Thysanoptera</taxon>
        <taxon>Terebrantia</taxon>
        <taxon>Thripoidea</taxon>
        <taxon>Thripidae</taxon>
        <taxon>Megalurothrips</taxon>
    </lineage>
</organism>
<dbReference type="EMBL" id="JAPTSV010000008">
    <property type="protein sequence ID" value="KAJ1525194.1"/>
    <property type="molecule type" value="Genomic_DNA"/>
</dbReference>
<dbReference type="Gene3D" id="3.30.780.10">
    <property type="entry name" value="SUI1-like domain"/>
    <property type="match status" value="1"/>
</dbReference>
<protein>
    <recommendedName>
        <fullName evidence="6">Large ribosomal subunit protein mL49</fullName>
    </recommendedName>
    <alternativeName>
        <fullName evidence="7">39S ribosomal protein L49, mitochondrial</fullName>
    </alternativeName>
</protein>
<evidence type="ECO:0000256" key="6">
    <source>
        <dbReference type="ARBA" id="ARBA00035191"/>
    </source>
</evidence>
<dbReference type="GO" id="GO:0003735">
    <property type="term" value="F:structural constituent of ribosome"/>
    <property type="evidence" value="ECO:0007669"/>
    <property type="project" value="InterPro"/>
</dbReference>
<keyword evidence="5" id="KW-0687">Ribonucleoprotein</keyword>
<dbReference type="GO" id="GO:0005762">
    <property type="term" value="C:mitochondrial large ribosomal subunit"/>
    <property type="evidence" value="ECO:0007669"/>
    <property type="project" value="TreeGrafter"/>
</dbReference>
<evidence type="ECO:0000256" key="7">
    <source>
        <dbReference type="ARBA" id="ARBA00035545"/>
    </source>
</evidence>
<evidence type="ECO:0000256" key="4">
    <source>
        <dbReference type="ARBA" id="ARBA00023128"/>
    </source>
</evidence>
<proteinExistence type="inferred from homology"/>
<accession>A0AAV7XKP7</accession>
<evidence type="ECO:0000256" key="1">
    <source>
        <dbReference type="ARBA" id="ARBA00004173"/>
    </source>
</evidence>
<gene>
    <name evidence="8" type="ORF">ONE63_010026</name>
</gene>
<sequence length="189" mass="21479">MATMKTLGLAFSAGAKCFRTRLGLDILNRSIPLVHCVSVRHKYKSSPLVSDDPGAYTGFEVSRNPEEWKYVQDLLPQPIIKDPAPKPEYPSGWRPQNPPADAPYFVKRTANHQLPVYMVRRGPRGQVLRTKVRYIQGDIWTLEEEIRAVLKQVYPRDVVQTQVNEVAGVIILRGDYVSAITEYLKSKGW</sequence>
<name>A0AAV7XKP7_9NEOP</name>
<dbReference type="Pfam" id="PF05046">
    <property type="entry name" value="Img2"/>
    <property type="match status" value="1"/>
</dbReference>
<dbReference type="Proteomes" id="UP001075354">
    <property type="component" value="Chromosome 8"/>
</dbReference>
<dbReference type="PANTHER" id="PTHR13477:SF0">
    <property type="entry name" value="LARGE RIBOSOMAL SUBUNIT PROTEIN ML49"/>
    <property type="match status" value="1"/>
</dbReference>
<dbReference type="InterPro" id="IPR007740">
    <property type="entry name" value="Ribosomal_mL49"/>
</dbReference>
<dbReference type="GO" id="GO:0006412">
    <property type="term" value="P:translation"/>
    <property type="evidence" value="ECO:0007669"/>
    <property type="project" value="InterPro"/>
</dbReference>
<evidence type="ECO:0000313" key="8">
    <source>
        <dbReference type="EMBL" id="KAJ1525194.1"/>
    </source>
</evidence>
<dbReference type="AlphaFoldDB" id="A0AAV7XKP7"/>
<evidence type="ECO:0000313" key="9">
    <source>
        <dbReference type="Proteomes" id="UP001075354"/>
    </source>
</evidence>
<evidence type="ECO:0000256" key="5">
    <source>
        <dbReference type="ARBA" id="ARBA00023274"/>
    </source>
</evidence>
<keyword evidence="3" id="KW-0689">Ribosomal protein</keyword>
<dbReference type="FunFam" id="3.30.780.10:FF:000009">
    <property type="entry name" value="39S ribosomal protein L49, mitochondrial"/>
    <property type="match status" value="1"/>
</dbReference>
<keyword evidence="4" id="KW-0496">Mitochondrion</keyword>
<keyword evidence="9" id="KW-1185">Reference proteome</keyword>
<comment type="subcellular location">
    <subcellularLocation>
        <location evidence="1">Mitochondrion</location>
    </subcellularLocation>
</comment>
<dbReference type="PANTHER" id="PTHR13477">
    <property type="entry name" value="MITOCHONDRIAL 39S RIBOSOMAL PROTEIN L49"/>
    <property type="match status" value="1"/>
</dbReference>
<comment type="similarity">
    <text evidence="2">Belongs to the mitochondrion-specific ribosomal protein mL49 family.</text>
</comment>
<evidence type="ECO:0000256" key="2">
    <source>
        <dbReference type="ARBA" id="ARBA00005677"/>
    </source>
</evidence>
<evidence type="ECO:0000256" key="3">
    <source>
        <dbReference type="ARBA" id="ARBA00022980"/>
    </source>
</evidence>
<comment type="caution">
    <text evidence="8">The sequence shown here is derived from an EMBL/GenBank/DDBJ whole genome shotgun (WGS) entry which is preliminary data.</text>
</comment>
<reference evidence="8" key="1">
    <citation type="submission" date="2022-12" db="EMBL/GenBank/DDBJ databases">
        <title>Chromosome-level genome assembly of the bean flower thrips Megalurothrips usitatus.</title>
        <authorList>
            <person name="Ma L."/>
            <person name="Liu Q."/>
            <person name="Li H."/>
            <person name="Cai W."/>
        </authorList>
    </citation>
    <scope>NUCLEOTIDE SEQUENCE</scope>
    <source>
        <strain evidence="8">Cailab_2022a</strain>
    </source>
</reference>